<reference evidence="2 4" key="1">
    <citation type="submission" date="2018-06" db="EMBL/GenBank/DDBJ databases">
        <title>Occurrence of a novel blaKPC-2- and qnrS2- harbouring IncP6 plasmid from Aeromonas taiwanensis isolates recovered from the river sediments.</title>
        <authorList>
            <person name="Zheng B."/>
            <person name="Yu X."/>
            <person name="Xiao Y."/>
        </authorList>
    </citation>
    <scope>NUCLEOTIDE SEQUENCE [LARGE SCALE GENOMIC DNA]</scope>
    <source>
        <strain evidence="1 3">1713</strain>
        <strain evidence="2 4">198</strain>
    </source>
</reference>
<proteinExistence type="predicted"/>
<organism evidence="2 4">
    <name type="scientific">Aeromonas taiwanensis</name>
    <dbReference type="NCBI Taxonomy" id="633417"/>
    <lineage>
        <taxon>Bacteria</taxon>
        <taxon>Pseudomonadati</taxon>
        <taxon>Pseudomonadota</taxon>
        <taxon>Gammaproteobacteria</taxon>
        <taxon>Aeromonadales</taxon>
        <taxon>Aeromonadaceae</taxon>
        <taxon>Aeromonas</taxon>
    </lineage>
</organism>
<dbReference type="Proteomes" id="UP000297914">
    <property type="component" value="Unassembled WGS sequence"/>
</dbReference>
<evidence type="ECO:0000313" key="3">
    <source>
        <dbReference type="Proteomes" id="UP000297720"/>
    </source>
</evidence>
<accession>A0A5F0KG77</accession>
<dbReference type="AlphaFoldDB" id="A0A5F0KG77"/>
<keyword evidence="3" id="KW-1185">Reference proteome</keyword>
<evidence type="ECO:0000313" key="4">
    <source>
        <dbReference type="Proteomes" id="UP000297914"/>
    </source>
</evidence>
<gene>
    <name evidence="1" type="ORF">DRM93_00480</name>
    <name evidence="2" type="ORF">DRM94_00480</name>
</gene>
<comment type="caution">
    <text evidence="2">The sequence shown here is derived from an EMBL/GenBank/DDBJ whole genome shotgun (WGS) entry which is preliminary data.</text>
</comment>
<dbReference type="Proteomes" id="UP000297720">
    <property type="component" value="Unassembled WGS sequence"/>
</dbReference>
<evidence type="ECO:0000313" key="2">
    <source>
        <dbReference type="EMBL" id="TFF83541.1"/>
    </source>
</evidence>
<evidence type="ECO:0000313" key="1">
    <source>
        <dbReference type="EMBL" id="TFF81286.1"/>
    </source>
</evidence>
<name>A0A5F0KG77_9GAMM</name>
<protein>
    <submittedName>
        <fullName evidence="2">Uncharacterized protein</fullName>
    </submittedName>
</protein>
<sequence length="70" mass="8045">MTAIFIFSVRQIRPRLLTFPPSLTALIGFLNEPSIYPFMYMLEFSGITPEGIYKQTLDLHQLPTSPNWIA</sequence>
<dbReference type="EMBL" id="QORL01000001">
    <property type="protein sequence ID" value="TFF81286.1"/>
    <property type="molecule type" value="Genomic_DNA"/>
</dbReference>
<dbReference type="EMBL" id="QORK01000001">
    <property type="protein sequence ID" value="TFF83541.1"/>
    <property type="molecule type" value="Genomic_DNA"/>
</dbReference>